<protein>
    <recommendedName>
        <fullName evidence="8">Rhodopsin domain-containing protein</fullName>
    </recommendedName>
</protein>
<feature type="transmembrane region" description="Helical" evidence="7">
    <location>
        <begin position="180"/>
        <end position="199"/>
    </location>
</feature>
<keyword evidence="3 7" id="KW-1133">Transmembrane helix</keyword>
<sequence length="401" mass="44533">MAALTDPDESIESFHRRLDGVAYTTYILIMLLVPLKVYCRKRSGGWANVRLDDYLSLLALVFANAFFYVCIIGMRPSLGRHVTTISTEKIIDFLLQVFMGQIFYTFSITTIKLSLLAFYWRLFEVKARITIYVVTAMSLAWCIAIFLCVIFSCIPVQAAWDITITDKTCIPIRSIYLGGSVPNVILDLVLVIMPIPYVLRLHAPVAQRVVLVGMFALGTFIAVVSLVRLIIFLQIPIATQGDATYNFREIIVWSIVEINIGLTCACLPSLKPALSMIGITKLFSFNGSRPSNVQSPGPSSGFPSRNGGYETPGGSKPSTRPRKKGATGGLFSTLAGISKIDVEDQEEDEFKIVEDNVRGKNNVEIELGRVSDDSGQRRGQEGGINVQRNWSVLVDERREDR</sequence>
<evidence type="ECO:0000313" key="9">
    <source>
        <dbReference type="EMBL" id="KAF1830495.1"/>
    </source>
</evidence>
<evidence type="ECO:0000256" key="5">
    <source>
        <dbReference type="ARBA" id="ARBA00038359"/>
    </source>
</evidence>
<evidence type="ECO:0000256" key="7">
    <source>
        <dbReference type="SAM" id="Phobius"/>
    </source>
</evidence>
<evidence type="ECO:0000256" key="1">
    <source>
        <dbReference type="ARBA" id="ARBA00004141"/>
    </source>
</evidence>
<dbReference type="GO" id="GO:0016020">
    <property type="term" value="C:membrane"/>
    <property type="evidence" value="ECO:0007669"/>
    <property type="project" value="UniProtKB-SubCell"/>
</dbReference>
<keyword evidence="4 7" id="KW-0472">Membrane</keyword>
<dbReference type="OrthoDB" id="5417844at2759"/>
<feature type="transmembrane region" description="Helical" evidence="7">
    <location>
        <begin position="20"/>
        <end position="39"/>
    </location>
</feature>
<feature type="region of interest" description="Disordered" evidence="6">
    <location>
        <begin position="290"/>
        <end position="329"/>
    </location>
</feature>
<comment type="subcellular location">
    <subcellularLocation>
        <location evidence="1">Membrane</location>
        <topology evidence="1">Multi-pass membrane protein</topology>
    </subcellularLocation>
</comment>
<organism evidence="9 10">
    <name type="scientific">Decorospora gaudefroyi</name>
    <dbReference type="NCBI Taxonomy" id="184978"/>
    <lineage>
        <taxon>Eukaryota</taxon>
        <taxon>Fungi</taxon>
        <taxon>Dikarya</taxon>
        <taxon>Ascomycota</taxon>
        <taxon>Pezizomycotina</taxon>
        <taxon>Dothideomycetes</taxon>
        <taxon>Pleosporomycetidae</taxon>
        <taxon>Pleosporales</taxon>
        <taxon>Pleosporineae</taxon>
        <taxon>Pleosporaceae</taxon>
        <taxon>Decorospora</taxon>
    </lineage>
</organism>
<evidence type="ECO:0000256" key="6">
    <source>
        <dbReference type="SAM" id="MobiDB-lite"/>
    </source>
</evidence>
<dbReference type="InterPro" id="IPR049326">
    <property type="entry name" value="Rhodopsin_dom_fungi"/>
</dbReference>
<proteinExistence type="inferred from homology"/>
<evidence type="ECO:0000256" key="4">
    <source>
        <dbReference type="ARBA" id="ARBA00023136"/>
    </source>
</evidence>
<dbReference type="PANTHER" id="PTHR33048">
    <property type="entry name" value="PTH11-LIKE INTEGRAL MEMBRANE PROTEIN (AFU_ORTHOLOGUE AFUA_5G11245)"/>
    <property type="match status" value="1"/>
</dbReference>
<feature type="compositionally biased region" description="Polar residues" evidence="6">
    <location>
        <begin position="290"/>
        <end position="303"/>
    </location>
</feature>
<evidence type="ECO:0000313" key="10">
    <source>
        <dbReference type="Proteomes" id="UP000800040"/>
    </source>
</evidence>
<feature type="transmembrane region" description="Helical" evidence="7">
    <location>
        <begin position="211"/>
        <end position="238"/>
    </location>
</feature>
<reference evidence="9" key="1">
    <citation type="submission" date="2020-01" db="EMBL/GenBank/DDBJ databases">
        <authorList>
            <consortium name="DOE Joint Genome Institute"/>
            <person name="Haridas S."/>
            <person name="Albert R."/>
            <person name="Binder M."/>
            <person name="Bloem J."/>
            <person name="Labutti K."/>
            <person name="Salamov A."/>
            <person name="Andreopoulos B."/>
            <person name="Baker S.E."/>
            <person name="Barry K."/>
            <person name="Bills G."/>
            <person name="Bluhm B.H."/>
            <person name="Cannon C."/>
            <person name="Castanera R."/>
            <person name="Culley D.E."/>
            <person name="Daum C."/>
            <person name="Ezra D."/>
            <person name="Gonzalez J.B."/>
            <person name="Henrissat B."/>
            <person name="Kuo A."/>
            <person name="Liang C."/>
            <person name="Lipzen A."/>
            <person name="Lutzoni F."/>
            <person name="Magnuson J."/>
            <person name="Mondo S."/>
            <person name="Nolan M."/>
            <person name="Ohm R."/>
            <person name="Pangilinan J."/>
            <person name="Park H.-J."/>
            <person name="Ramirez L."/>
            <person name="Alfaro M."/>
            <person name="Sun H."/>
            <person name="Tritt A."/>
            <person name="Yoshinaga Y."/>
            <person name="Zwiers L.-H."/>
            <person name="Turgeon B.G."/>
            <person name="Goodwin S.B."/>
            <person name="Spatafora J.W."/>
            <person name="Crous P.W."/>
            <person name="Grigoriev I.V."/>
        </authorList>
    </citation>
    <scope>NUCLEOTIDE SEQUENCE</scope>
    <source>
        <strain evidence="9">P77</strain>
    </source>
</reference>
<evidence type="ECO:0000256" key="2">
    <source>
        <dbReference type="ARBA" id="ARBA00022692"/>
    </source>
</evidence>
<dbReference type="Pfam" id="PF20684">
    <property type="entry name" value="Fung_rhodopsin"/>
    <property type="match status" value="1"/>
</dbReference>
<dbReference type="PANTHER" id="PTHR33048:SF47">
    <property type="entry name" value="INTEGRAL MEMBRANE PROTEIN-RELATED"/>
    <property type="match status" value="1"/>
</dbReference>
<feature type="transmembrane region" description="Helical" evidence="7">
    <location>
        <begin position="51"/>
        <end position="74"/>
    </location>
</feature>
<feature type="domain" description="Rhodopsin" evidence="8">
    <location>
        <begin position="37"/>
        <end position="275"/>
    </location>
</feature>
<name>A0A6A5JZ90_9PLEO</name>
<dbReference type="EMBL" id="ML975394">
    <property type="protein sequence ID" value="KAF1830495.1"/>
    <property type="molecule type" value="Genomic_DNA"/>
</dbReference>
<accession>A0A6A5JZ90</accession>
<evidence type="ECO:0000256" key="3">
    <source>
        <dbReference type="ARBA" id="ARBA00022989"/>
    </source>
</evidence>
<feature type="transmembrane region" description="Helical" evidence="7">
    <location>
        <begin position="94"/>
        <end position="119"/>
    </location>
</feature>
<evidence type="ECO:0000259" key="8">
    <source>
        <dbReference type="Pfam" id="PF20684"/>
    </source>
</evidence>
<gene>
    <name evidence="9" type="ORF">BDW02DRAFT_572956</name>
</gene>
<keyword evidence="10" id="KW-1185">Reference proteome</keyword>
<dbReference type="AlphaFoldDB" id="A0A6A5JZ90"/>
<comment type="similarity">
    <text evidence="5">Belongs to the SAT4 family.</text>
</comment>
<dbReference type="InterPro" id="IPR052337">
    <property type="entry name" value="SAT4-like"/>
</dbReference>
<dbReference type="Proteomes" id="UP000800040">
    <property type="component" value="Unassembled WGS sequence"/>
</dbReference>
<feature type="transmembrane region" description="Helical" evidence="7">
    <location>
        <begin position="131"/>
        <end position="160"/>
    </location>
</feature>
<keyword evidence="2 7" id="KW-0812">Transmembrane</keyword>